<keyword evidence="1" id="KW-1185">Reference proteome</keyword>
<evidence type="ECO:0000313" key="2">
    <source>
        <dbReference type="WBParaSite" id="nRc.2.0.1.t06007-RA"/>
    </source>
</evidence>
<dbReference type="AlphaFoldDB" id="A0A915HWS0"/>
<dbReference type="Proteomes" id="UP000887565">
    <property type="component" value="Unplaced"/>
</dbReference>
<reference evidence="2" key="1">
    <citation type="submission" date="2022-11" db="UniProtKB">
        <authorList>
            <consortium name="WormBaseParasite"/>
        </authorList>
    </citation>
    <scope>IDENTIFICATION</scope>
</reference>
<dbReference type="WBParaSite" id="nRc.2.0.1.t06007-RA">
    <property type="protein sequence ID" value="nRc.2.0.1.t06007-RA"/>
    <property type="gene ID" value="nRc.2.0.1.g06007"/>
</dbReference>
<evidence type="ECO:0000313" key="1">
    <source>
        <dbReference type="Proteomes" id="UP000887565"/>
    </source>
</evidence>
<organism evidence="1 2">
    <name type="scientific">Romanomermis culicivorax</name>
    <name type="common">Nematode worm</name>
    <dbReference type="NCBI Taxonomy" id="13658"/>
    <lineage>
        <taxon>Eukaryota</taxon>
        <taxon>Metazoa</taxon>
        <taxon>Ecdysozoa</taxon>
        <taxon>Nematoda</taxon>
        <taxon>Enoplea</taxon>
        <taxon>Dorylaimia</taxon>
        <taxon>Mermithida</taxon>
        <taxon>Mermithoidea</taxon>
        <taxon>Mermithidae</taxon>
        <taxon>Romanomermis</taxon>
    </lineage>
</organism>
<protein>
    <submittedName>
        <fullName evidence="2">Uncharacterized protein</fullName>
    </submittedName>
</protein>
<name>A0A915HWS0_ROMCU</name>
<accession>A0A915HWS0</accession>
<proteinExistence type="predicted"/>
<sequence length="298" mass="33184">MANQIPASSGSGSNFRGNYRGAFRGNRGSNFKTIFEGCKVKSDGIRINHVGRLKALDMQACDKTIKITTKSQVGPLMELWFAFTVDDLGIISPTAQNFHKPDQASQIKNKLKTSTDIRQIQTITHSESSQSVGIGAQPGARLSDYPFAATHREQPHFLPTIEYCNFDEFLNQSPGSVSTMSAGVAGITWFILQKYLSKKACSCPGHFTRRTWFPKRSKESSVQFLTLERHHKVKGEADHTNETITSRNMIKKTQECDEIELDPFDQVIVQALRPIVNTSKKTKVDLPTVANNITACQD</sequence>